<evidence type="ECO:0000313" key="1">
    <source>
        <dbReference type="EMBL" id="RSN68848.1"/>
    </source>
</evidence>
<accession>A0A3R9PA21</accession>
<proteinExistence type="predicted"/>
<dbReference type="EMBL" id="RCOR01000024">
    <property type="protein sequence ID" value="RSN68848.1"/>
    <property type="molecule type" value="Genomic_DNA"/>
</dbReference>
<organism evidence="1 2">
    <name type="scientific">Candidatus Korarchaeum cryptofilum</name>
    <dbReference type="NCBI Taxonomy" id="498846"/>
    <lineage>
        <taxon>Archaea</taxon>
        <taxon>Thermoproteota</taxon>
        <taxon>Candidatus Korarchaeia</taxon>
        <taxon>Candidatus Korarchaeales</taxon>
        <taxon>Candidatus Korarchaeaceae</taxon>
        <taxon>Candidatus Korarchaeum</taxon>
    </lineage>
</organism>
<name>A0A3R9PA21_9CREN</name>
<comment type="caution">
    <text evidence="1">The sequence shown here is derived from an EMBL/GenBank/DDBJ whole genome shotgun (WGS) entry which is preliminary data.</text>
</comment>
<reference evidence="1 2" key="1">
    <citation type="submission" date="2018-10" db="EMBL/GenBank/DDBJ databases">
        <title>Co-occurring genomic capacity for anaerobic methane metabolism and dissimilatory sulfite reduction discovered in the Korarchaeota.</title>
        <authorList>
            <person name="Mckay L.J."/>
            <person name="Dlakic M."/>
            <person name="Fields M.W."/>
            <person name="Delmont T.O."/>
            <person name="Eren A.M."/>
            <person name="Jay Z.J."/>
            <person name="Klingelsmith K.B."/>
            <person name="Rusch D.B."/>
            <person name="Inskeep W.P."/>
        </authorList>
    </citation>
    <scope>NUCLEOTIDE SEQUENCE [LARGE SCALE GENOMIC DNA]</scope>
    <source>
        <strain evidence="1 2">WS</strain>
    </source>
</reference>
<gene>
    <name evidence="1" type="ORF">D9Q81_04985</name>
</gene>
<dbReference type="AlphaFoldDB" id="A0A3R9PA21"/>
<evidence type="ECO:0000313" key="2">
    <source>
        <dbReference type="Proteomes" id="UP000278149"/>
    </source>
</evidence>
<dbReference type="Proteomes" id="UP000278149">
    <property type="component" value="Unassembled WGS sequence"/>
</dbReference>
<protein>
    <submittedName>
        <fullName evidence="1">Uncharacterized protein</fullName>
    </submittedName>
</protein>
<dbReference type="RefSeq" id="WP_125741709.1">
    <property type="nucleotide sequence ID" value="NZ_RCOR01000024.1"/>
</dbReference>
<sequence length="171" mass="19564">MLTRNYIFCCDDERKAISMLLLGLARLNGQREEMELWCGLSSELKRGFVFYEVSSHQGKKLVPLTDSEVTKSVVKALHGPDDPKSLSYSFRISLGYYYVKEGRPIYLKRDLYELRLRGIERGALLSLRFLKGMSRIGYDDLVGRIAERARESSVSSKLIYASYPDELSSCI</sequence>